<feature type="region of interest" description="Disordered" evidence="1">
    <location>
        <begin position="159"/>
        <end position="216"/>
    </location>
</feature>
<organism evidence="2 3">
    <name type="scientific">Apis cerana cerana</name>
    <name type="common">Oriental honeybee</name>
    <dbReference type="NCBI Taxonomy" id="94128"/>
    <lineage>
        <taxon>Eukaryota</taxon>
        <taxon>Metazoa</taxon>
        <taxon>Ecdysozoa</taxon>
        <taxon>Arthropoda</taxon>
        <taxon>Hexapoda</taxon>
        <taxon>Insecta</taxon>
        <taxon>Pterygota</taxon>
        <taxon>Neoptera</taxon>
        <taxon>Endopterygota</taxon>
        <taxon>Hymenoptera</taxon>
        <taxon>Apocrita</taxon>
        <taxon>Aculeata</taxon>
        <taxon>Apoidea</taxon>
        <taxon>Anthophila</taxon>
        <taxon>Apidae</taxon>
        <taxon>Apis</taxon>
    </lineage>
</organism>
<reference evidence="2 3" key="1">
    <citation type="submission" date="2014-07" db="EMBL/GenBank/DDBJ databases">
        <title>Genomic and transcriptomic analysis on Apis cerana provide comprehensive insights into honey bee biology.</title>
        <authorList>
            <person name="Diao Q."/>
            <person name="Sun L."/>
            <person name="Zheng H."/>
            <person name="Zheng H."/>
            <person name="Xu S."/>
            <person name="Wang S."/>
            <person name="Zeng Z."/>
            <person name="Hu F."/>
            <person name="Su S."/>
            <person name="Wu J."/>
        </authorList>
    </citation>
    <scope>NUCLEOTIDE SEQUENCE [LARGE SCALE GENOMIC DNA]</scope>
    <source>
        <tissue evidence="2">Pupae without intestine</tissue>
    </source>
</reference>
<evidence type="ECO:0000313" key="3">
    <source>
        <dbReference type="Proteomes" id="UP000242457"/>
    </source>
</evidence>
<keyword evidence="3" id="KW-1185">Reference proteome</keyword>
<evidence type="ECO:0000256" key="1">
    <source>
        <dbReference type="SAM" id="MobiDB-lite"/>
    </source>
</evidence>
<sequence length="274" mass="31237">MIQDWQMIGHINYDQLIRVNPRHGKRRKKIKRKYLNTKDVLKDIGVRTCNVKIFDKVEDQGTMRRIAGDGLSVDLQSNEQILEIKGDGCDITMSKNRGSVKVIGDGCRLRIVQNMGDVEYTGDGGQVLLGPKSSKDKKVKYVGDGGRIRFDVELTMRNRKTRKEEGAGKGTVDEEKKKDVFSEKNGEKSREETENDLNGRKETKQSGSGREEKKREKLTRIVTTFEYDEKIVKKWFVNPDKVTRNLGVSSEMEGKDIPLMINENTYPMESIAST</sequence>
<dbReference type="AlphaFoldDB" id="A0A2A3EQ81"/>
<dbReference type="OrthoDB" id="8190314at2759"/>
<dbReference type="EMBL" id="KZ288194">
    <property type="protein sequence ID" value="PBC33953.1"/>
    <property type="molecule type" value="Genomic_DNA"/>
</dbReference>
<gene>
    <name evidence="2" type="ORF">APICC_08186</name>
</gene>
<name>A0A2A3EQ81_APICC</name>
<evidence type="ECO:0000313" key="2">
    <source>
        <dbReference type="EMBL" id="PBC33953.1"/>
    </source>
</evidence>
<proteinExistence type="predicted"/>
<protein>
    <submittedName>
        <fullName evidence="2">Uncharacterized protein</fullName>
    </submittedName>
</protein>
<accession>A0A2A3EQ81</accession>
<dbReference type="STRING" id="94128.A0A2A3EQ81"/>
<dbReference type="Proteomes" id="UP000242457">
    <property type="component" value="Unassembled WGS sequence"/>
</dbReference>